<dbReference type="SMART" id="SM00448">
    <property type="entry name" value="REC"/>
    <property type="match status" value="1"/>
</dbReference>
<dbReference type="GO" id="GO:0000160">
    <property type="term" value="P:phosphorelay signal transduction system"/>
    <property type="evidence" value="ECO:0007669"/>
    <property type="project" value="InterPro"/>
</dbReference>
<reference evidence="4" key="1">
    <citation type="journal article" date="2014" name="Int. J. Syst. Evol. Microbiol.">
        <title>Complete genome sequence of Corynebacterium casei LMG S-19264T (=DSM 44701T), isolated from a smear-ripened cheese.</title>
        <authorList>
            <consortium name="US DOE Joint Genome Institute (JGI-PGF)"/>
            <person name="Walter F."/>
            <person name="Albersmeier A."/>
            <person name="Kalinowski J."/>
            <person name="Ruckert C."/>
        </authorList>
    </citation>
    <scope>NUCLEOTIDE SEQUENCE</scope>
    <source>
        <strain evidence="4">JCM 3091</strain>
    </source>
</reference>
<keyword evidence="1 2" id="KW-0597">Phosphoprotein</keyword>
<evidence type="ECO:0000256" key="2">
    <source>
        <dbReference type="PROSITE-ProRule" id="PRU00169"/>
    </source>
</evidence>
<comment type="caution">
    <text evidence="4">The sequence shown here is derived from an EMBL/GenBank/DDBJ whole genome shotgun (WGS) entry which is preliminary data.</text>
</comment>
<dbReference type="EMBL" id="BMQC01000024">
    <property type="protein sequence ID" value="GGK43170.1"/>
    <property type="molecule type" value="Genomic_DNA"/>
</dbReference>
<dbReference type="PANTHER" id="PTHR44591:SF23">
    <property type="entry name" value="CHEY SUBFAMILY"/>
    <property type="match status" value="1"/>
</dbReference>
<evidence type="ECO:0000313" key="4">
    <source>
        <dbReference type="EMBL" id="GGK43170.1"/>
    </source>
</evidence>
<dbReference type="Proteomes" id="UP000662200">
    <property type="component" value="Unassembled WGS sequence"/>
</dbReference>
<feature type="domain" description="Response regulatory" evidence="3">
    <location>
        <begin position="3"/>
        <end position="117"/>
    </location>
</feature>
<evidence type="ECO:0000259" key="3">
    <source>
        <dbReference type="PROSITE" id="PS50110"/>
    </source>
</evidence>
<evidence type="ECO:0000313" key="5">
    <source>
        <dbReference type="Proteomes" id="UP000662200"/>
    </source>
</evidence>
<protein>
    <recommendedName>
        <fullName evidence="3">Response regulatory domain-containing protein</fullName>
    </recommendedName>
</protein>
<organism evidence="4 5">
    <name type="scientific">Pilimelia terevasa</name>
    <dbReference type="NCBI Taxonomy" id="53372"/>
    <lineage>
        <taxon>Bacteria</taxon>
        <taxon>Bacillati</taxon>
        <taxon>Actinomycetota</taxon>
        <taxon>Actinomycetes</taxon>
        <taxon>Micromonosporales</taxon>
        <taxon>Micromonosporaceae</taxon>
        <taxon>Pilimelia</taxon>
    </lineage>
</organism>
<keyword evidence="5" id="KW-1185">Reference proteome</keyword>
<proteinExistence type="predicted"/>
<dbReference type="InterPro" id="IPR001789">
    <property type="entry name" value="Sig_transdc_resp-reg_receiver"/>
</dbReference>
<accession>A0A8J3BV03</accession>
<dbReference type="SUPFAM" id="SSF52172">
    <property type="entry name" value="CheY-like"/>
    <property type="match status" value="1"/>
</dbReference>
<evidence type="ECO:0000256" key="1">
    <source>
        <dbReference type="ARBA" id="ARBA00022553"/>
    </source>
</evidence>
<dbReference type="Pfam" id="PF00072">
    <property type="entry name" value="Response_reg"/>
    <property type="match status" value="1"/>
</dbReference>
<sequence length="124" mass="13247">MARVLVVDDERDVRDLVVRRLRADGHEVVAAHDAGSALHAVDRHGRPDAAVLDVDLPGMDGIALLAALRADQPALPAIFLTVLWSGEDIDRMRAADGLYVPKPFTATTLRAALREVLPPLGTAG</sequence>
<dbReference type="CDD" id="cd17574">
    <property type="entry name" value="REC_OmpR"/>
    <property type="match status" value="1"/>
</dbReference>
<feature type="modified residue" description="4-aspartylphosphate" evidence="2">
    <location>
        <position position="53"/>
    </location>
</feature>
<reference evidence="4" key="2">
    <citation type="submission" date="2020-09" db="EMBL/GenBank/DDBJ databases">
        <authorList>
            <person name="Sun Q."/>
            <person name="Ohkuma M."/>
        </authorList>
    </citation>
    <scope>NUCLEOTIDE SEQUENCE</scope>
    <source>
        <strain evidence="4">JCM 3091</strain>
    </source>
</reference>
<dbReference type="PROSITE" id="PS50110">
    <property type="entry name" value="RESPONSE_REGULATORY"/>
    <property type="match status" value="1"/>
</dbReference>
<dbReference type="InterPro" id="IPR011006">
    <property type="entry name" value="CheY-like_superfamily"/>
</dbReference>
<gene>
    <name evidence="4" type="ORF">GCM10010124_40010</name>
</gene>
<dbReference type="InterPro" id="IPR050595">
    <property type="entry name" value="Bact_response_regulator"/>
</dbReference>
<dbReference type="AlphaFoldDB" id="A0A8J3BV03"/>
<dbReference type="Gene3D" id="3.40.50.2300">
    <property type="match status" value="1"/>
</dbReference>
<name>A0A8J3BV03_9ACTN</name>
<dbReference type="PANTHER" id="PTHR44591">
    <property type="entry name" value="STRESS RESPONSE REGULATOR PROTEIN 1"/>
    <property type="match status" value="1"/>
</dbReference>
<dbReference type="RefSeq" id="WP_189115914.1">
    <property type="nucleotide sequence ID" value="NZ_BMQC01000024.1"/>
</dbReference>